<feature type="chain" id="PRO_5038514284" evidence="1">
    <location>
        <begin position="23"/>
        <end position="244"/>
    </location>
</feature>
<evidence type="ECO:0000259" key="2">
    <source>
        <dbReference type="Pfam" id="PF03734"/>
    </source>
</evidence>
<dbReference type="GO" id="GO:0016740">
    <property type="term" value="F:transferase activity"/>
    <property type="evidence" value="ECO:0007669"/>
    <property type="project" value="InterPro"/>
</dbReference>
<sequence>MHPLIPTAVATAAALATTLAVGGPGPGPGTAQPKPVAALPQIMKNTGGGTQLITATADSLGSTTGTLVWWEKKDGVWKSAGSAPARFGARGLADGATRQQNTSTTPTGLYGLPLAFGNAAAPAGTALPYRAVTPTAWWCEDTRSTSYNRWVDPLPKDCRGSESERLADYPTQYAHAVLIDFNYAKPVKGRGAGIFLHVNGAGATAGCVSVPADALNRILAWLRPAAQPHIAIGTTGGSTAVVGY</sequence>
<feature type="signal peptide" evidence="1">
    <location>
        <begin position="1"/>
        <end position="22"/>
    </location>
</feature>
<dbReference type="Proteomes" id="UP000199323">
    <property type="component" value="Unassembled WGS sequence"/>
</dbReference>
<keyword evidence="1" id="KW-0732">Signal</keyword>
<protein>
    <submittedName>
        <fullName evidence="3">L,D-peptidoglycan transpeptidase YkuD, ErfK/YbiS/YcfS/YnhG family</fullName>
    </submittedName>
</protein>
<dbReference type="EMBL" id="FONG01000003">
    <property type="protein sequence ID" value="SFE51097.1"/>
    <property type="molecule type" value="Genomic_DNA"/>
</dbReference>
<proteinExistence type="predicted"/>
<name>A0A1I2B551_9ACTN</name>
<feature type="domain" description="L,D-TPase catalytic" evidence="2">
    <location>
        <begin position="81"/>
        <end position="225"/>
    </location>
</feature>
<keyword evidence="4" id="KW-1185">Reference proteome</keyword>
<dbReference type="PANTHER" id="PTHR38589">
    <property type="entry name" value="BLR0621 PROTEIN"/>
    <property type="match status" value="1"/>
</dbReference>
<dbReference type="PANTHER" id="PTHR38589:SF1">
    <property type="entry name" value="BLR0621 PROTEIN"/>
    <property type="match status" value="1"/>
</dbReference>
<accession>A0A1I2B551</accession>
<dbReference type="AlphaFoldDB" id="A0A1I2B551"/>
<dbReference type="STRING" id="380248.SAMN05216251_103352"/>
<dbReference type="InterPro" id="IPR005490">
    <property type="entry name" value="LD_TPept_cat_dom"/>
</dbReference>
<gene>
    <name evidence="3" type="ORF">SAMN05216251_103352</name>
</gene>
<reference evidence="3 4" key="1">
    <citation type="submission" date="2016-10" db="EMBL/GenBank/DDBJ databases">
        <authorList>
            <person name="de Groot N.N."/>
        </authorList>
    </citation>
    <scope>NUCLEOTIDE SEQUENCE [LARGE SCALE GENOMIC DNA]</scope>
    <source>
        <strain evidence="3 4">CGMCC 4.3510</strain>
    </source>
</reference>
<evidence type="ECO:0000313" key="3">
    <source>
        <dbReference type="EMBL" id="SFE51097.1"/>
    </source>
</evidence>
<evidence type="ECO:0000313" key="4">
    <source>
        <dbReference type="Proteomes" id="UP000199323"/>
    </source>
</evidence>
<organism evidence="3 4">
    <name type="scientific">Actinacidiphila alni</name>
    <dbReference type="NCBI Taxonomy" id="380248"/>
    <lineage>
        <taxon>Bacteria</taxon>
        <taxon>Bacillati</taxon>
        <taxon>Actinomycetota</taxon>
        <taxon>Actinomycetes</taxon>
        <taxon>Kitasatosporales</taxon>
        <taxon>Streptomycetaceae</taxon>
        <taxon>Actinacidiphila</taxon>
    </lineage>
</organism>
<evidence type="ECO:0000256" key="1">
    <source>
        <dbReference type="SAM" id="SignalP"/>
    </source>
</evidence>
<dbReference type="Pfam" id="PF03734">
    <property type="entry name" value="YkuD"/>
    <property type="match status" value="1"/>
</dbReference>